<dbReference type="Gene3D" id="1.10.287.1080">
    <property type="entry name" value="MazG-like"/>
    <property type="match status" value="1"/>
</dbReference>
<dbReference type="InterPro" id="IPR011551">
    <property type="entry name" value="NTP_PyrPHydrolase_MazG"/>
</dbReference>
<dbReference type="PANTHER" id="PTHR30522">
    <property type="entry name" value="NUCLEOSIDE TRIPHOSPHATE PYROPHOSPHOHYDROLASE"/>
    <property type="match status" value="1"/>
</dbReference>
<accession>A0ABP4K2S9</accession>
<dbReference type="InterPro" id="IPR048015">
    <property type="entry name" value="NTP-PPase_MazG-like_N"/>
</dbReference>
<evidence type="ECO:0000313" key="3">
    <source>
        <dbReference type="Proteomes" id="UP001501742"/>
    </source>
</evidence>
<dbReference type="RefSeq" id="WP_204609123.1">
    <property type="nucleotide sequence ID" value="NZ_BAAAJX010000002.1"/>
</dbReference>
<dbReference type="InterPro" id="IPR004518">
    <property type="entry name" value="MazG-like_dom"/>
</dbReference>
<dbReference type="Proteomes" id="UP001501742">
    <property type="component" value="Unassembled WGS sequence"/>
</dbReference>
<dbReference type="NCBIfam" id="TIGR00444">
    <property type="entry name" value="mazG"/>
    <property type="match status" value="1"/>
</dbReference>
<proteinExistence type="predicted"/>
<feature type="domain" description="NTP pyrophosphohydrolase MazG-like" evidence="1">
    <location>
        <begin position="27"/>
        <end position="100"/>
    </location>
</feature>
<dbReference type="Pfam" id="PF03819">
    <property type="entry name" value="MazG"/>
    <property type="match status" value="1"/>
</dbReference>
<reference evidence="3" key="1">
    <citation type="journal article" date="2019" name="Int. J. Syst. Evol. Microbiol.">
        <title>The Global Catalogue of Microorganisms (GCM) 10K type strain sequencing project: providing services to taxonomists for standard genome sequencing and annotation.</title>
        <authorList>
            <consortium name="The Broad Institute Genomics Platform"/>
            <consortium name="The Broad Institute Genome Sequencing Center for Infectious Disease"/>
            <person name="Wu L."/>
            <person name="Ma J."/>
        </authorList>
    </citation>
    <scope>NUCLEOTIDE SEQUENCE [LARGE SCALE GENOMIC DNA]</scope>
    <source>
        <strain evidence="3">JCM 12140</strain>
    </source>
</reference>
<dbReference type="SUPFAM" id="SSF101386">
    <property type="entry name" value="all-alpha NTP pyrophosphatases"/>
    <property type="match status" value="1"/>
</dbReference>
<comment type="caution">
    <text evidence="2">The sequence shown here is derived from an EMBL/GenBank/DDBJ whole genome shotgun (WGS) entry which is preliminary data.</text>
</comment>
<evidence type="ECO:0000313" key="2">
    <source>
        <dbReference type="EMBL" id="GAA1492033.1"/>
    </source>
</evidence>
<evidence type="ECO:0000259" key="1">
    <source>
        <dbReference type="Pfam" id="PF03819"/>
    </source>
</evidence>
<sequence>MTSVDALVAVVDRLLDPEHGCVWNREQTHASLARYAVEETYELVDAIDGDDTEELREELGDVLYQVVLHAGIAAHQGRFDLDDVADSVREKMQRRHPHVFGDEEAHTVEDVVRVWRAAKAAEKAGRSSVYAGVPRAMPPLERAVKLFERLEERGDLHAAVASVADGSVVEQVGTVDGGADPVAPAVPAVGEAAQQPFGSRVDVAWGAGMLAEVAVVHEQGIDPVASLRAAVALLEAAARQAEQVSAEEVAGS</sequence>
<protein>
    <submittedName>
        <fullName evidence="2">Nucleoside triphosphate pyrophosphohydrolase</fullName>
    </submittedName>
</protein>
<keyword evidence="3" id="KW-1185">Reference proteome</keyword>
<dbReference type="EMBL" id="BAAAJX010000002">
    <property type="protein sequence ID" value="GAA1492033.1"/>
    <property type="molecule type" value="Genomic_DNA"/>
</dbReference>
<gene>
    <name evidence="2" type="primary">mazG</name>
    <name evidence="2" type="ORF">GCM10009627_03790</name>
</gene>
<dbReference type="PANTHER" id="PTHR30522:SF0">
    <property type="entry name" value="NUCLEOSIDE TRIPHOSPHATE PYROPHOSPHOHYDROLASE"/>
    <property type="match status" value="1"/>
</dbReference>
<name>A0ABP4K2S9_9MICO</name>
<organism evidence="2 3">
    <name type="scientific">Curtobacterium herbarum</name>
    <dbReference type="NCBI Taxonomy" id="150122"/>
    <lineage>
        <taxon>Bacteria</taxon>
        <taxon>Bacillati</taxon>
        <taxon>Actinomycetota</taxon>
        <taxon>Actinomycetes</taxon>
        <taxon>Micrococcales</taxon>
        <taxon>Microbacteriaceae</taxon>
        <taxon>Curtobacterium</taxon>
    </lineage>
</organism>
<dbReference type="CDD" id="cd11528">
    <property type="entry name" value="NTP-PPase_MazG_Nterm"/>
    <property type="match status" value="1"/>
</dbReference>